<evidence type="ECO:0000256" key="1">
    <source>
        <dbReference type="ARBA" id="ARBA00004123"/>
    </source>
</evidence>
<keyword evidence="3 10" id="KW-0507">mRNA processing</keyword>
<dbReference type="Gene3D" id="2.30.30.100">
    <property type="match status" value="1"/>
</dbReference>
<dbReference type="InterPro" id="IPR047575">
    <property type="entry name" value="Sm"/>
</dbReference>
<keyword evidence="8 10" id="KW-0687">Ribonucleoprotein</keyword>
<keyword evidence="6 10" id="KW-0508">mRNA splicing</keyword>
<dbReference type="Pfam" id="PF01423">
    <property type="entry name" value="LSM"/>
    <property type="match status" value="1"/>
</dbReference>
<comment type="similarity">
    <text evidence="2 10">Belongs to the snRNP Sm proteins family. SmF/LSm6 subfamily.</text>
</comment>
<protein>
    <recommendedName>
        <fullName evidence="9">Sm protein F</fullName>
    </recommendedName>
</protein>
<dbReference type="InterPro" id="IPR001163">
    <property type="entry name" value="Sm_dom_euk/arc"/>
</dbReference>
<evidence type="ECO:0000256" key="3">
    <source>
        <dbReference type="ARBA" id="ARBA00022664"/>
    </source>
</evidence>
<dbReference type="InterPro" id="IPR016487">
    <property type="entry name" value="Lsm6/sSmF"/>
</dbReference>
<dbReference type="GO" id="GO:0000398">
    <property type="term" value="P:mRNA splicing, via spliceosome"/>
    <property type="evidence" value="ECO:0007669"/>
    <property type="project" value="InterPro"/>
</dbReference>
<dbReference type="PANTHER" id="PTHR11021:SF0">
    <property type="entry name" value="SMALL NUCLEAR RIBONUCLEOPROTEIN F"/>
    <property type="match status" value="1"/>
</dbReference>
<keyword evidence="7 10" id="KW-0539">Nucleus</keyword>
<dbReference type="GO" id="GO:0005685">
    <property type="term" value="C:U1 snRNP"/>
    <property type="evidence" value="ECO:0007669"/>
    <property type="project" value="TreeGrafter"/>
</dbReference>
<proteinExistence type="inferred from homology"/>
<dbReference type="EMBL" id="CAKXYY010000010">
    <property type="protein sequence ID" value="CAH2353421.1"/>
    <property type="molecule type" value="Genomic_DNA"/>
</dbReference>
<evidence type="ECO:0000256" key="8">
    <source>
        <dbReference type="ARBA" id="ARBA00023274"/>
    </source>
</evidence>
<comment type="caution">
    <text evidence="12">The sequence shown here is derived from an EMBL/GenBank/DDBJ whole genome shotgun (WGS) entry which is preliminary data.</text>
</comment>
<name>A0A9P0QR70_9ASCO</name>
<reference evidence="12" key="1">
    <citation type="submission" date="2022-03" db="EMBL/GenBank/DDBJ databases">
        <authorList>
            <person name="Legras J.-L."/>
            <person name="Devillers H."/>
            <person name="Grondin C."/>
        </authorList>
    </citation>
    <scope>NUCLEOTIDE SEQUENCE</scope>
    <source>
        <strain evidence="12">CLIB 1423</strain>
    </source>
</reference>
<keyword evidence="4 10" id="KW-0747">Spliceosome</keyword>
<dbReference type="Proteomes" id="UP000837801">
    <property type="component" value="Unassembled WGS sequence"/>
</dbReference>
<evidence type="ECO:0000256" key="7">
    <source>
        <dbReference type="ARBA" id="ARBA00023242"/>
    </source>
</evidence>
<dbReference type="GO" id="GO:0071013">
    <property type="term" value="C:catalytic step 2 spliceosome"/>
    <property type="evidence" value="ECO:0007669"/>
    <property type="project" value="TreeGrafter"/>
</dbReference>
<evidence type="ECO:0000259" key="11">
    <source>
        <dbReference type="PROSITE" id="PS52002"/>
    </source>
</evidence>
<dbReference type="OrthoDB" id="409625at2759"/>
<evidence type="ECO:0000256" key="2">
    <source>
        <dbReference type="ARBA" id="ARBA00007927"/>
    </source>
</evidence>
<evidence type="ECO:0000256" key="4">
    <source>
        <dbReference type="ARBA" id="ARBA00022728"/>
    </source>
</evidence>
<evidence type="ECO:0000313" key="12">
    <source>
        <dbReference type="EMBL" id="CAH2353421.1"/>
    </source>
</evidence>
<evidence type="ECO:0000256" key="6">
    <source>
        <dbReference type="ARBA" id="ARBA00023187"/>
    </source>
</evidence>
<dbReference type="CDD" id="cd01722">
    <property type="entry name" value="Sm_F"/>
    <property type="match status" value="1"/>
</dbReference>
<dbReference type="GO" id="GO:0003723">
    <property type="term" value="F:RNA binding"/>
    <property type="evidence" value="ECO:0007669"/>
    <property type="project" value="UniProtKB-UniRule"/>
</dbReference>
<dbReference type="InterPro" id="IPR010920">
    <property type="entry name" value="LSM_dom_sf"/>
</dbReference>
<comment type="subcellular location">
    <subcellularLocation>
        <location evidence="1 10">Nucleus</location>
    </subcellularLocation>
</comment>
<keyword evidence="13" id="KW-1185">Reference proteome</keyword>
<dbReference type="InterPro" id="IPR034100">
    <property type="entry name" value="Sm_F"/>
</dbReference>
<dbReference type="PROSITE" id="PS52002">
    <property type="entry name" value="SM"/>
    <property type="match status" value="1"/>
</dbReference>
<evidence type="ECO:0000256" key="10">
    <source>
        <dbReference type="PIRNR" id="PIRNR006609"/>
    </source>
</evidence>
<dbReference type="FunFam" id="2.30.30.100:FF:000070">
    <property type="entry name" value="Small nuclear ribonucleoprotein F"/>
    <property type="match status" value="1"/>
</dbReference>
<evidence type="ECO:0000256" key="5">
    <source>
        <dbReference type="ARBA" id="ARBA00022884"/>
    </source>
</evidence>
<dbReference type="GO" id="GO:0034715">
    <property type="term" value="C:pICln-Sm protein complex"/>
    <property type="evidence" value="ECO:0007669"/>
    <property type="project" value="TreeGrafter"/>
</dbReference>
<accession>A0A9P0QR70</accession>
<dbReference type="SMART" id="SM00651">
    <property type="entry name" value="Sm"/>
    <property type="match status" value="1"/>
</dbReference>
<dbReference type="AlphaFoldDB" id="A0A9P0QR70"/>
<evidence type="ECO:0000256" key="9">
    <source>
        <dbReference type="ARBA" id="ARBA00030144"/>
    </source>
</evidence>
<dbReference type="PANTHER" id="PTHR11021">
    <property type="entry name" value="SMALL NUCLEAR RIBONUCLEOPROTEIN F SNRNP-F"/>
    <property type="match status" value="1"/>
</dbReference>
<dbReference type="SUPFAM" id="SSF50182">
    <property type="entry name" value="Sm-like ribonucleoproteins"/>
    <property type="match status" value="1"/>
</dbReference>
<evidence type="ECO:0000313" key="13">
    <source>
        <dbReference type="Proteomes" id="UP000837801"/>
    </source>
</evidence>
<keyword evidence="5 10" id="KW-0694">RNA-binding</keyword>
<organism evidence="12 13">
    <name type="scientific">[Candida] railenensis</name>
    <dbReference type="NCBI Taxonomy" id="45579"/>
    <lineage>
        <taxon>Eukaryota</taxon>
        <taxon>Fungi</taxon>
        <taxon>Dikarya</taxon>
        <taxon>Ascomycota</taxon>
        <taxon>Saccharomycotina</taxon>
        <taxon>Pichiomycetes</taxon>
        <taxon>Debaryomycetaceae</taxon>
        <taxon>Kurtzmaniella</taxon>
    </lineage>
</organism>
<gene>
    <name evidence="12" type="ORF">CLIB1423_10S04632</name>
</gene>
<feature type="domain" description="Sm" evidence="11">
    <location>
        <begin position="8"/>
        <end position="80"/>
    </location>
</feature>
<sequence>MSSFHPINPKPFLKTLINKQVVVRLKWNKTEYRGILVSIDNYMNLQLEQTTEISEGVEEEIGEIFIRCNNVLFVRDAIVKKGDAEENGDNNGVDKEVAMNE</sequence>